<accession>A0A917M2F4</accession>
<dbReference type="EMBL" id="BMEQ01000040">
    <property type="protein sequence ID" value="GGG70698.1"/>
    <property type="molecule type" value="Genomic_DNA"/>
</dbReference>
<proteinExistence type="predicted"/>
<reference evidence="1" key="2">
    <citation type="submission" date="2020-09" db="EMBL/GenBank/DDBJ databases">
        <authorList>
            <person name="Sun Q."/>
            <person name="Zhou Y."/>
        </authorList>
    </citation>
    <scope>NUCLEOTIDE SEQUENCE</scope>
    <source>
        <strain evidence="1">CGMCC 1.12187</strain>
    </source>
</reference>
<comment type="caution">
    <text evidence="1">The sequence shown here is derived from an EMBL/GenBank/DDBJ whole genome shotgun (WGS) entry which is preliminary data.</text>
</comment>
<dbReference type="AlphaFoldDB" id="A0A917M2F4"/>
<organism evidence="1 2">
    <name type="scientific">Kocuria dechangensis</name>
    <dbReference type="NCBI Taxonomy" id="1176249"/>
    <lineage>
        <taxon>Bacteria</taxon>
        <taxon>Bacillati</taxon>
        <taxon>Actinomycetota</taxon>
        <taxon>Actinomycetes</taxon>
        <taxon>Micrococcales</taxon>
        <taxon>Micrococcaceae</taxon>
        <taxon>Kocuria</taxon>
    </lineage>
</organism>
<dbReference type="Proteomes" id="UP000638848">
    <property type="component" value="Unassembled WGS sequence"/>
</dbReference>
<gene>
    <name evidence="1" type="ORF">GCM10011374_39140</name>
</gene>
<name>A0A917M2F4_9MICC</name>
<protein>
    <submittedName>
        <fullName evidence="1">Uncharacterized protein</fullName>
    </submittedName>
</protein>
<evidence type="ECO:0000313" key="2">
    <source>
        <dbReference type="Proteomes" id="UP000638848"/>
    </source>
</evidence>
<reference evidence="1" key="1">
    <citation type="journal article" date="2014" name="Int. J. Syst. Evol. Microbiol.">
        <title>Complete genome sequence of Corynebacterium casei LMG S-19264T (=DSM 44701T), isolated from a smear-ripened cheese.</title>
        <authorList>
            <consortium name="US DOE Joint Genome Institute (JGI-PGF)"/>
            <person name="Walter F."/>
            <person name="Albersmeier A."/>
            <person name="Kalinowski J."/>
            <person name="Ruckert C."/>
        </authorList>
    </citation>
    <scope>NUCLEOTIDE SEQUENCE</scope>
    <source>
        <strain evidence="1">CGMCC 1.12187</strain>
    </source>
</reference>
<keyword evidence="2" id="KW-1185">Reference proteome</keyword>
<evidence type="ECO:0000313" key="1">
    <source>
        <dbReference type="EMBL" id="GGG70698.1"/>
    </source>
</evidence>
<sequence length="96" mass="10418">MVTPEPAKTAQFTVGRVRCAPGGFSMADVRCCRTEVMGRVLLVWWSGRGCTRWVTLARTGRSGDIVVPADDAAAEAVVPVVRNIVTPPFRLVKSFL</sequence>